<evidence type="ECO:0000313" key="2">
    <source>
        <dbReference type="EMBL" id="MFD1104263.1"/>
    </source>
</evidence>
<dbReference type="RefSeq" id="WP_380909469.1">
    <property type="nucleotide sequence ID" value="NZ_JBHTLS010000086.1"/>
</dbReference>
<keyword evidence="1" id="KW-0472">Membrane</keyword>
<keyword evidence="1" id="KW-0812">Transmembrane</keyword>
<gene>
    <name evidence="2" type="ORF">ACFQ24_05115</name>
</gene>
<dbReference type="EMBL" id="JBHTLS010000086">
    <property type="protein sequence ID" value="MFD1104263.1"/>
    <property type="molecule type" value="Genomic_DNA"/>
</dbReference>
<dbReference type="Proteomes" id="UP001597203">
    <property type="component" value="Unassembled WGS sequence"/>
</dbReference>
<organism evidence="2 3">
    <name type="scientific">Sphingobium olei</name>
    <dbReference type="NCBI Taxonomy" id="420955"/>
    <lineage>
        <taxon>Bacteria</taxon>
        <taxon>Pseudomonadati</taxon>
        <taxon>Pseudomonadota</taxon>
        <taxon>Alphaproteobacteria</taxon>
        <taxon>Sphingomonadales</taxon>
        <taxon>Sphingomonadaceae</taxon>
        <taxon>Sphingobium</taxon>
    </lineage>
</organism>
<protein>
    <recommendedName>
        <fullName evidence="4">DUF1640 domain-containing protein</fullName>
    </recommendedName>
</protein>
<evidence type="ECO:0008006" key="4">
    <source>
        <dbReference type="Google" id="ProtNLM"/>
    </source>
</evidence>
<keyword evidence="3" id="KW-1185">Reference proteome</keyword>
<name>A0ABW3NYZ7_9SPHN</name>
<evidence type="ECO:0000313" key="3">
    <source>
        <dbReference type="Proteomes" id="UP001597203"/>
    </source>
</evidence>
<evidence type="ECO:0000256" key="1">
    <source>
        <dbReference type="SAM" id="Phobius"/>
    </source>
</evidence>
<proteinExistence type="predicted"/>
<keyword evidence="1" id="KW-1133">Transmembrane helix</keyword>
<comment type="caution">
    <text evidence="2">The sequence shown here is derived from an EMBL/GenBank/DDBJ whole genome shotgun (WGS) entry which is preliminary data.</text>
</comment>
<accession>A0ABW3NYZ7</accession>
<feature type="transmembrane region" description="Helical" evidence="1">
    <location>
        <begin position="82"/>
        <end position="107"/>
    </location>
</feature>
<sequence length="111" mass="11964">MAPDPSIEAQLAPLRKDISDLQGTARVTKHEAANIAQRQIAGELRMDKIENRIEAMNEKVSDKLEIILNKIADLNTAQQKSFGFYAGIGTVFTAGLGLLLALGKLLFGAGQ</sequence>
<reference evidence="3" key="1">
    <citation type="journal article" date="2019" name="Int. J. Syst. Evol. Microbiol.">
        <title>The Global Catalogue of Microorganisms (GCM) 10K type strain sequencing project: providing services to taxonomists for standard genome sequencing and annotation.</title>
        <authorList>
            <consortium name="The Broad Institute Genomics Platform"/>
            <consortium name="The Broad Institute Genome Sequencing Center for Infectious Disease"/>
            <person name="Wu L."/>
            <person name="Ma J."/>
        </authorList>
    </citation>
    <scope>NUCLEOTIDE SEQUENCE [LARGE SCALE GENOMIC DNA]</scope>
    <source>
        <strain evidence="3">CCUG 54329</strain>
    </source>
</reference>